<keyword evidence="3 9" id="KW-0808">Transferase</keyword>
<evidence type="ECO:0000256" key="10">
    <source>
        <dbReference type="SAM" id="MobiDB-lite"/>
    </source>
</evidence>
<evidence type="ECO:0000256" key="6">
    <source>
        <dbReference type="ARBA" id="ARBA00022884"/>
    </source>
</evidence>
<dbReference type="EC" id="2.1.1.216" evidence="7 9"/>
<comment type="similarity">
    <text evidence="9">Belongs to the class I-like SAM-binding methyltransferase superfamily. Trm1 family.</text>
</comment>
<dbReference type="FunCoup" id="A0A4Q1BS69">
    <property type="interactions" value="837"/>
</dbReference>
<keyword evidence="4 9" id="KW-0949">S-adenosyl-L-methionine</keyword>
<dbReference type="FunFam" id="3.30.56.70:FF:000001">
    <property type="entry name" value="tRNA (guanine(26)-N(2))-dimethyltransferase"/>
    <property type="match status" value="1"/>
</dbReference>
<feature type="region of interest" description="Disordered" evidence="10">
    <location>
        <begin position="172"/>
        <end position="196"/>
    </location>
</feature>
<dbReference type="PROSITE" id="PS51626">
    <property type="entry name" value="SAM_MT_TRM1"/>
    <property type="match status" value="1"/>
</dbReference>
<keyword evidence="1 9" id="KW-0820">tRNA-binding</keyword>
<feature type="region of interest" description="Disordered" evidence="10">
    <location>
        <begin position="589"/>
        <end position="610"/>
    </location>
</feature>
<name>A0A4Q1BS69_TREME</name>
<feature type="compositionally biased region" description="Polar residues" evidence="10">
    <location>
        <begin position="183"/>
        <end position="193"/>
    </location>
</feature>
<feature type="compositionally biased region" description="Basic and acidic residues" evidence="10">
    <location>
        <begin position="99"/>
        <end position="109"/>
    </location>
</feature>
<keyword evidence="2 9" id="KW-0489">Methyltransferase</keyword>
<evidence type="ECO:0000256" key="2">
    <source>
        <dbReference type="ARBA" id="ARBA00022603"/>
    </source>
</evidence>
<reference evidence="11 12" key="1">
    <citation type="submission" date="2016-06" db="EMBL/GenBank/DDBJ databases">
        <title>Evolution of pathogenesis and genome organization in the Tremellales.</title>
        <authorList>
            <person name="Cuomo C."/>
            <person name="Litvintseva A."/>
            <person name="Heitman J."/>
            <person name="Chen Y."/>
            <person name="Sun S."/>
            <person name="Springer D."/>
            <person name="Dromer F."/>
            <person name="Young S."/>
            <person name="Zeng Q."/>
            <person name="Chapman S."/>
            <person name="Gujja S."/>
            <person name="Saif S."/>
            <person name="Birren B."/>
        </authorList>
    </citation>
    <scope>NUCLEOTIDE SEQUENCE [LARGE SCALE GENOMIC DNA]</scope>
    <source>
        <strain evidence="11 12">ATCC 28783</strain>
    </source>
</reference>
<keyword evidence="5 9" id="KW-0819">tRNA processing</keyword>
<feature type="compositionally biased region" description="Basic and acidic residues" evidence="10">
    <location>
        <begin position="64"/>
        <end position="75"/>
    </location>
</feature>
<dbReference type="InterPro" id="IPR042296">
    <property type="entry name" value="tRNA_met_Trm1_C"/>
</dbReference>
<comment type="catalytic activity">
    <reaction evidence="8 9">
        <text>guanosine(26) in tRNA + 2 S-adenosyl-L-methionine = N(2)-dimethylguanosine(26) in tRNA + 2 S-adenosyl-L-homocysteine + 2 H(+)</text>
        <dbReference type="Rhea" id="RHEA:43140"/>
        <dbReference type="Rhea" id="RHEA-COMP:10359"/>
        <dbReference type="Rhea" id="RHEA-COMP:10360"/>
        <dbReference type="ChEBI" id="CHEBI:15378"/>
        <dbReference type="ChEBI" id="CHEBI:57856"/>
        <dbReference type="ChEBI" id="CHEBI:59789"/>
        <dbReference type="ChEBI" id="CHEBI:74269"/>
        <dbReference type="ChEBI" id="CHEBI:74513"/>
        <dbReference type="EC" id="2.1.1.216"/>
    </reaction>
</comment>
<protein>
    <recommendedName>
        <fullName evidence="7 9">tRNA (guanine(26)-N(2))-dimethyltransferase</fullName>
        <ecNumber evidence="7 9">2.1.1.216</ecNumber>
    </recommendedName>
</protein>
<keyword evidence="12" id="KW-1185">Reference proteome</keyword>
<evidence type="ECO:0000256" key="3">
    <source>
        <dbReference type="ARBA" id="ARBA00022679"/>
    </source>
</evidence>
<comment type="caution">
    <text evidence="11">The sequence shown here is derived from an EMBL/GenBank/DDBJ whole genome shotgun (WGS) entry which is preliminary data.</text>
</comment>
<dbReference type="Pfam" id="PF02005">
    <property type="entry name" value="TRM"/>
    <property type="match status" value="2"/>
</dbReference>
<dbReference type="EMBL" id="SDIL01000014">
    <property type="protein sequence ID" value="RXK40851.1"/>
    <property type="molecule type" value="Genomic_DNA"/>
</dbReference>
<evidence type="ECO:0000256" key="1">
    <source>
        <dbReference type="ARBA" id="ARBA00022555"/>
    </source>
</evidence>
<organism evidence="11 12">
    <name type="scientific">Tremella mesenterica</name>
    <name type="common">Jelly fungus</name>
    <dbReference type="NCBI Taxonomy" id="5217"/>
    <lineage>
        <taxon>Eukaryota</taxon>
        <taxon>Fungi</taxon>
        <taxon>Dikarya</taxon>
        <taxon>Basidiomycota</taxon>
        <taxon>Agaricomycotina</taxon>
        <taxon>Tremellomycetes</taxon>
        <taxon>Tremellales</taxon>
        <taxon>Tremellaceae</taxon>
        <taxon>Tremella</taxon>
    </lineage>
</organism>
<evidence type="ECO:0000256" key="7">
    <source>
        <dbReference type="ARBA" id="ARBA00039099"/>
    </source>
</evidence>
<dbReference type="OrthoDB" id="6349953at2759"/>
<evidence type="ECO:0000256" key="9">
    <source>
        <dbReference type="PROSITE-ProRule" id="PRU00958"/>
    </source>
</evidence>
<dbReference type="GO" id="GO:0005634">
    <property type="term" value="C:nucleus"/>
    <property type="evidence" value="ECO:0007669"/>
    <property type="project" value="TreeGrafter"/>
</dbReference>
<feature type="region of interest" description="Disordered" evidence="10">
    <location>
        <begin position="1"/>
        <end position="21"/>
    </location>
</feature>
<dbReference type="Proteomes" id="UP000289152">
    <property type="component" value="Unassembled WGS sequence"/>
</dbReference>
<dbReference type="InterPro" id="IPR029063">
    <property type="entry name" value="SAM-dependent_MTases_sf"/>
</dbReference>
<sequence length="631" mass="69902">MTASHTIDLPGGIPRDHKPHTESTTTILVPTAQTAFLNPVQQYNRDLSVAVIRTFNETRSEELRNRWRAKQDKGGGRRRKQKQPDEDGESPIENGNHAGDSEHKADAEVPRPGPSRFREAFRTPQITILEALSATGLRSIRYAKEIDNVKLVLANDLSPSACEAMKMNVRYNSVGEDDPDSGPSVSTSEQETSLPVEEVQPIISEEEAMNGASAHSEYSYGRRFNCKGRVRVNQGDACAFMYQQRADNRRIEVVDLDPYGTAVPFIDAAINCVADGGLLCVTCTDMAVLAGSHYPEKCFSNYGGVSVNAEYSHEVALRLMLNSLATTAGRYGKYIVPLLSLSIDFYCRVFIRVHNGAEKVKYLSSQTGITYSCSYCHSFLIQPFGRTAVRENKKGGTYDVHKAAVGPVGEGSKCEECGSTMHVGGPMWLGPLHDTEFVGKVLKCIEGDKEHYGTWSRMWGMLTIAQNEISDPFYFTSNKIHGALHAISSPSSQVISALLNANYRVSRSHASQGSIKTDAPRSFIYDIVREHIKKVPVRMDKVPEDSPARKLIEKEITHKIDFTPHPDVAKFERGEKVVFYQVNPTPHWGPGSRAKTVIGQKRKSDEAVNGELEEGEAKVVKMEEETVVKEN</sequence>
<evidence type="ECO:0000256" key="4">
    <source>
        <dbReference type="ARBA" id="ARBA00022691"/>
    </source>
</evidence>
<dbReference type="SUPFAM" id="SSF53335">
    <property type="entry name" value="S-adenosyl-L-methionine-dependent methyltransferases"/>
    <property type="match status" value="1"/>
</dbReference>
<evidence type="ECO:0000256" key="5">
    <source>
        <dbReference type="ARBA" id="ARBA00022694"/>
    </source>
</evidence>
<dbReference type="GO" id="GO:0000049">
    <property type="term" value="F:tRNA binding"/>
    <property type="evidence" value="ECO:0007669"/>
    <property type="project" value="UniProtKB-UniRule"/>
</dbReference>
<dbReference type="InParanoid" id="A0A4Q1BS69"/>
<dbReference type="AlphaFoldDB" id="A0A4Q1BS69"/>
<dbReference type="Gene3D" id="3.40.50.150">
    <property type="entry name" value="Vaccinia Virus protein VP39"/>
    <property type="match status" value="1"/>
</dbReference>
<proteinExistence type="inferred from homology"/>
<dbReference type="Gene3D" id="3.30.56.70">
    <property type="entry name" value="N2,N2-dimethylguanosine tRNA methyltransferase, C-terminal domain"/>
    <property type="match status" value="1"/>
</dbReference>
<evidence type="ECO:0000313" key="11">
    <source>
        <dbReference type="EMBL" id="RXK40851.1"/>
    </source>
</evidence>
<dbReference type="PANTHER" id="PTHR10631">
    <property type="entry name" value="N 2 ,N 2 -DIMETHYLGUANOSINE TRNA METHYLTRANSFERASE"/>
    <property type="match status" value="1"/>
</dbReference>
<dbReference type="STRING" id="5217.A0A4Q1BS69"/>
<keyword evidence="6 9" id="KW-0694">RNA-binding</keyword>
<dbReference type="PANTHER" id="PTHR10631:SF3">
    <property type="entry name" value="TRNA (GUANINE(26)-N(2))-DIMETHYLTRANSFERASE"/>
    <property type="match status" value="1"/>
</dbReference>
<accession>A0A4Q1BS69</accession>
<dbReference type="GO" id="GO:0160104">
    <property type="term" value="F:tRNA (guanine(26)-N2)-dimethyltransferase activity"/>
    <property type="evidence" value="ECO:0007669"/>
    <property type="project" value="UniProtKB-UniRule"/>
</dbReference>
<dbReference type="GO" id="GO:0002940">
    <property type="term" value="P:tRNA N2-guanine methylation"/>
    <property type="evidence" value="ECO:0007669"/>
    <property type="project" value="TreeGrafter"/>
</dbReference>
<gene>
    <name evidence="11" type="ORF">M231_01910</name>
</gene>
<dbReference type="InterPro" id="IPR002905">
    <property type="entry name" value="Trm1"/>
</dbReference>
<feature type="region of interest" description="Disordered" evidence="10">
    <location>
        <begin position="64"/>
        <end position="120"/>
    </location>
</feature>
<dbReference type="VEuPathDB" id="FungiDB:TREMEDRAFT_68241"/>
<evidence type="ECO:0000313" key="12">
    <source>
        <dbReference type="Proteomes" id="UP000289152"/>
    </source>
</evidence>
<evidence type="ECO:0000256" key="8">
    <source>
        <dbReference type="ARBA" id="ARBA00051897"/>
    </source>
</evidence>